<feature type="transmembrane region" description="Helical" evidence="2">
    <location>
        <begin position="105"/>
        <end position="130"/>
    </location>
</feature>
<feature type="region of interest" description="Disordered" evidence="1">
    <location>
        <begin position="1"/>
        <end position="62"/>
    </location>
</feature>
<protein>
    <recommendedName>
        <fullName evidence="3">DUF7847 domain-containing protein</fullName>
    </recommendedName>
</protein>
<evidence type="ECO:0000256" key="2">
    <source>
        <dbReference type="SAM" id="Phobius"/>
    </source>
</evidence>
<evidence type="ECO:0000313" key="4">
    <source>
        <dbReference type="EMBL" id="ORV44507.1"/>
    </source>
</evidence>
<feature type="domain" description="DUF7847" evidence="3">
    <location>
        <begin position="88"/>
        <end position="355"/>
    </location>
</feature>
<dbReference type="EMBL" id="LQOS01000013">
    <property type="protein sequence ID" value="ORV44507.1"/>
    <property type="molecule type" value="Genomic_DNA"/>
</dbReference>
<dbReference type="Pfam" id="PF25231">
    <property type="entry name" value="DUF7847"/>
    <property type="match status" value="1"/>
</dbReference>
<feature type="transmembrane region" description="Helical" evidence="2">
    <location>
        <begin position="233"/>
        <end position="266"/>
    </location>
</feature>
<keyword evidence="2" id="KW-0812">Transmembrane</keyword>
<evidence type="ECO:0000313" key="5">
    <source>
        <dbReference type="Proteomes" id="UP000193564"/>
    </source>
</evidence>
<keyword evidence="5" id="KW-1185">Reference proteome</keyword>
<keyword evidence="2" id="KW-0472">Membrane</keyword>
<name>A0A1X1TIU4_9MYCO</name>
<evidence type="ECO:0000256" key="1">
    <source>
        <dbReference type="SAM" id="MobiDB-lite"/>
    </source>
</evidence>
<proteinExistence type="predicted"/>
<dbReference type="PANTHER" id="PTHR33133:SF1">
    <property type="entry name" value="EXPRESSED PROTEIN-RELATED"/>
    <property type="match status" value="1"/>
</dbReference>
<dbReference type="AlphaFoldDB" id="A0A1X1TIU4"/>
<reference evidence="4 5" key="1">
    <citation type="submission" date="2016-01" db="EMBL/GenBank/DDBJ databases">
        <title>The new phylogeny of the genus Mycobacterium.</title>
        <authorList>
            <person name="Tarcisio F."/>
            <person name="Conor M."/>
            <person name="Antonella G."/>
            <person name="Elisabetta G."/>
            <person name="Giulia F.S."/>
            <person name="Sara T."/>
            <person name="Anna F."/>
            <person name="Clotilde B."/>
            <person name="Roberto B."/>
            <person name="Veronica D.S."/>
            <person name="Fabio R."/>
            <person name="Monica P."/>
            <person name="Olivier J."/>
            <person name="Enrico T."/>
            <person name="Nicola S."/>
        </authorList>
    </citation>
    <scope>NUCLEOTIDE SEQUENCE [LARGE SCALE GENOMIC DNA]</scope>
    <source>
        <strain evidence="4 5">DSM 44339</strain>
    </source>
</reference>
<feature type="transmembrane region" description="Helical" evidence="2">
    <location>
        <begin position="328"/>
        <end position="358"/>
    </location>
</feature>
<evidence type="ECO:0000259" key="3">
    <source>
        <dbReference type="Pfam" id="PF25231"/>
    </source>
</evidence>
<organism evidence="4 5">
    <name type="scientific">Mycolicibacterium doricum</name>
    <dbReference type="NCBI Taxonomy" id="126673"/>
    <lineage>
        <taxon>Bacteria</taxon>
        <taxon>Bacillati</taxon>
        <taxon>Actinomycetota</taxon>
        <taxon>Actinomycetes</taxon>
        <taxon>Mycobacteriales</taxon>
        <taxon>Mycobacteriaceae</taxon>
        <taxon>Mycolicibacterium</taxon>
    </lineage>
</organism>
<feature type="compositionally biased region" description="Pro residues" evidence="1">
    <location>
        <begin position="14"/>
        <end position="24"/>
    </location>
</feature>
<keyword evidence="2" id="KW-1133">Transmembrane helix</keyword>
<dbReference type="RefSeq" id="WP_085188564.1">
    <property type="nucleotide sequence ID" value="NZ_AP022605.1"/>
</dbReference>
<dbReference type="STRING" id="126673.AWC01_03355"/>
<feature type="transmembrane region" description="Helical" evidence="2">
    <location>
        <begin position="287"/>
        <end position="308"/>
    </location>
</feature>
<gene>
    <name evidence="4" type="ORF">AWC01_03355</name>
</gene>
<sequence length="396" mass="40350">MVPMSNDAGGPGQVDPPPPRPGPPGYASSPFAPQGYPPPAHHRGYPPPGYQQGYPPPGYQQGYPLPGYAPPGVLKPGVIPLRPLGLSDIFNGAVNYIRRNPKATLGLTAVVVVAAQLISLVLQILVPLIATGDIDPTLSGDAPTAADLVAQSGSSLAGSVTTALASVVLSGMLTVIVGRAVFGADISIGEAWQRVKGRLLALLSFTVLEAVAILLLIVVVVVVVIGAESVGGGVAAFLVGAPLVIAALLLIVYVATSLVFTPALIVLERLGIVEAAGRSFALVKKDFWRVLGIWILAALVAFVIAGAVGVPFTFGGQLIAGSGSDGGVLAGLVLTAVGAAIGQIITSPFSAGVVVLLYTDRRIRAEAFDLVLHTGAAEGPGVPADSTDHLWLIRRP</sequence>
<dbReference type="Proteomes" id="UP000193564">
    <property type="component" value="Unassembled WGS sequence"/>
</dbReference>
<comment type="caution">
    <text evidence="4">The sequence shown here is derived from an EMBL/GenBank/DDBJ whole genome shotgun (WGS) entry which is preliminary data.</text>
</comment>
<dbReference type="OrthoDB" id="121140at2"/>
<feature type="compositionally biased region" description="Pro residues" evidence="1">
    <location>
        <begin position="35"/>
        <end position="58"/>
    </location>
</feature>
<feature type="transmembrane region" description="Helical" evidence="2">
    <location>
        <begin position="156"/>
        <end position="178"/>
    </location>
</feature>
<dbReference type="InterPro" id="IPR057169">
    <property type="entry name" value="DUF7847"/>
</dbReference>
<accession>A0A1X1TIU4</accession>
<feature type="transmembrane region" description="Helical" evidence="2">
    <location>
        <begin position="199"/>
        <end position="227"/>
    </location>
</feature>
<dbReference type="PANTHER" id="PTHR33133">
    <property type="entry name" value="OS08G0107100 PROTEIN-RELATED"/>
    <property type="match status" value="1"/>
</dbReference>